<reference evidence="7" key="2">
    <citation type="submission" date="2022-06" db="UniProtKB">
        <authorList>
            <consortium name="EnsemblMetazoa"/>
        </authorList>
    </citation>
    <scope>IDENTIFICATION</scope>
    <source>
        <strain evidence="7">DF5081</strain>
    </source>
</reference>
<dbReference type="Pfam" id="PF24413">
    <property type="entry name" value="W02B3_4_N"/>
    <property type="match status" value="1"/>
</dbReference>
<proteinExistence type="predicted"/>
<accession>A0A8R1HJ91</accession>
<dbReference type="EnsemblMetazoa" id="CJA03268.1">
    <property type="protein sequence ID" value="CJA03268.1"/>
    <property type="gene ID" value="WBGene00122472"/>
</dbReference>
<evidence type="ECO:0000256" key="4">
    <source>
        <dbReference type="ARBA" id="ARBA00023136"/>
    </source>
</evidence>
<reference evidence="8" key="1">
    <citation type="submission" date="2010-08" db="EMBL/GenBank/DDBJ databases">
        <authorList>
            <consortium name="Caenorhabditis japonica Sequencing Consortium"/>
            <person name="Wilson R.K."/>
        </authorList>
    </citation>
    <scope>NUCLEOTIDE SEQUENCE [LARGE SCALE GENOMIC DNA]</scope>
    <source>
        <strain evidence="8">DF5081</strain>
    </source>
</reference>
<feature type="chain" id="PRO_5035856440" description="W02B3.4-like N-terminal domain-containing protein" evidence="5">
    <location>
        <begin position="27"/>
        <end position="400"/>
    </location>
</feature>
<keyword evidence="3" id="KW-1133">Transmembrane helix</keyword>
<dbReference type="AlphaFoldDB" id="A0A8R1HJ91"/>
<dbReference type="InterPro" id="IPR009644">
    <property type="entry name" value="FKTN/MNN4/W02B3.4-1"/>
</dbReference>
<feature type="domain" description="W02B3.4-like N-terminal" evidence="6">
    <location>
        <begin position="57"/>
        <end position="183"/>
    </location>
</feature>
<dbReference type="GO" id="GO:0016020">
    <property type="term" value="C:membrane"/>
    <property type="evidence" value="ECO:0007669"/>
    <property type="project" value="UniProtKB-SubCell"/>
</dbReference>
<name>A0A8R1HJ91_CAEJA</name>
<evidence type="ECO:0000256" key="1">
    <source>
        <dbReference type="ARBA" id="ARBA00004167"/>
    </source>
</evidence>
<comment type="subcellular location">
    <subcellularLocation>
        <location evidence="1">Membrane</location>
        <topology evidence="1">Single-pass membrane protein</topology>
    </subcellularLocation>
</comment>
<keyword evidence="5" id="KW-0732">Signal</keyword>
<dbReference type="InterPro" id="IPR057641">
    <property type="entry name" value="W02B3_4_N"/>
</dbReference>
<evidence type="ECO:0000256" key="3">
    <source>
        <dbReference type="ARBA" id="ARBA00022989"/>
    </source>
</evidence>
<keyword evidence="2" id="KW-0812">Transmembrane</keyword>
<protein>
    <recommendedName>
        <fullName evidence="6">W02B3.4-like N-terminal domain-containing protein</fullName>
    </recommendedName>
</protein>
<evidence type="ECO:0000256" key="5">
    <source>
        <dbReference type="SAM" id="SignalP"/>
    </source>
</evidence>
<feature type="signal peptide" evidence="5">
    <location>
        <begin position="1"/>
        <end position="26"/>
    </location>
</feature>
<dbReference type="PANTHER" id="PTHR15407:SF41">
    <property type="entry name" value="FUKUTIN"/>
    <property type="match status" value="1"/>
</dbReference>
<evidence type="ECO:0000313" key="8">
    <source>
        <dbReference type="Proteomes" id="UP000005237"/>
    </source>
</evidence>
<keyword evidence="8" id="KW-1185">Reference proteome</keyword>
<evidence type="ECO:0000259" key="6">
    <source>
        <dbReference type="Pfam" id="PF24413"/>
    </source>
</evidence>
<organism evidence="7 8">
    <name type="scientific">Caenorhabditis japonica</name>
    <dbReference type="NCBI Taxonomy" id="281687"/>
    <lineage>
        <taxon>Eukaryota</taxon>
        <taxon>Metazoa</taxon>
        <taxon>Ecdysozoa</taxon>
        <taxon>Nematoda</taxon>
        <taxon>Chromadorea</taxon>
        <taxon>Rhabditida</taxon>
        <taxon>Rhabditina</taxon>
        <taxon>Rhabditomorpha</taxon>
        <taxon>Rhabditoidea</taxon>
        <taxon>Rhabditidae</taxon>
        <taxon>Peloderinae</taxon>
        <taxon>Caenorhabditis</taxon>
    </lineage>
</organism>
<dbReference type="PANTHER" id="PTHR15407">
    <property type="entry name" value="FUKUTIN-RELATED"/>
    <property type="match status" value="1"/>
</dbReference>
<sequence length="400" mass="45774">MKRYVTLFVLACTLIVMLTLFQTSQVDEERPDVGGYTPTVQEARRRSIPPPLPATIHCDKLIARLNTTVPILLIDLDILQNIQNDNCNATIGKPVKASFTSIVRSRKKQVGVDVKYLAEHGLLENPALEVVYFSNDSKKDYLDFRTEPRNIIPKKFETRWVEHVKVPSDISTFLEFWKRAKFLQCMNLFIPRKAGNKPHMQPRPATAQLALLRDELIASGMYPFLNGGTLLGWFRECSVIPHTTDMDVAIVSENYNSGFLDNIANGNSSFRLSRKFGMLNDSFELTVAPNSGYLVYIDIFTMYKGIENGTEFSWVGGVAGDGTKYLYKYPPYSSWCAADLHGHIFWVTCTPRQQIVLEYGELWYQDHPTATYSWYSSQKNVRENGKWTKEQMKEIYHVYG</sequence>
<evidence type="ECO:0000256" key="2">
    <source>
        <dbReference type="ARBA" id="ARBA00022692"/>
    </source>
</evidence>
<keyword evidence="4" id="KW-0472">Membrane</keyword>
<evidence type="ECO:0000313" key="7">
    <source>
        <dbReference type="EnsemblMetazoa" id="CJA03268.1"/>
    </source>
</evidence>
<dbReference type="Proteomes" id="UP000005237">
    <property type="component" value="Unassembled WGS sequence"/>
</dbReference>